<feature type="transmembrane region" description="Helical" evidence="2">
    <location>
        <begin position="16"/>
        <end position="37"/>
    </location>
</feature>
<sequence length="137" mass="14048">MKSVSSNGDEFDLAKISVLMIVEVGLAALLVSVEALLYEVVLVEALDDEAVSLSTLVAVLAVDCSVIPVPSSVDEPGAVDALEIIADEDGTSENSEAEDGADDEDGDEADDGADDKADDEADDGADDGADDKVDDET</sequence>
<dbReference type="Proteomes" id="UP000769528">
    <property type="component" value="Unassembled WGS sequence"/>
</dbReference>
<reference evidence="3" key="2">
    <citation type="submission" date="2021-01" db="EMBL/GenBank/DDBJ databases">
        <authorList>
            <person name="Schikora-Tamarit M.A."/>
        </authorList>
    </citation>
    <scope>NUCLEOTIDE SEQUENCE</scope>
    <source>
        <strain evidence="3">CBS6341</strain>
    </source>
</reference>
<keyword evidence="4" id="KW-1185">Reference proteome</keyword>
<comment type="caution">
    <text evidence="3">The sequence shown here is derived from an EMBL/GenBank/DDBJ whole genome shotgun (WGS) entry which is preliminary data.</text>
</comment>
<keyword evidence="2" id="KW-1133">Transmembrane helix</keyword>
<gene>
    <name evidence="3" type="ORF">WICMUC_001827</name>
</gene>
<organism evidence="3 4">
    <name type="scientific">Wickerhamomyces mucosus</name>
    <dbReference type="NCBI Taxonomy" id="1378264"/>
    <lineage>
        <taxon>Eukaryota</taxon>
        <taxon>Fungi</taxon>
        <taxon>Dikarya</taxon>
        <taxon>Ascomycota</taxon>
        <taxon>Saccharomycotina</taxon>
        <taxon>Saccharomycetes</taxon>
        <taxon>Phaffomycetales</taxon>
        <taxon>Wickerhamomycetaceae</taxon>
        <taxon>Wickerhamomyces</taxon>
    </lineage>
</organism>
<evidence type="ECO:0000313" key="4">
    <source>
        <dbReference type="Proteomes" id="UP000769528"/>
    </source>
</evidence>
<feature type="region of interest" description="Disordered" evidence="1">
    <location>
        <begin position="84"/>
        <end position="137"/>
    </location>
</feature>
<keyword evidence="2" id="KW-0812">Transmembrane</keyword>
<evidence type="ECO:0000256" key="2">
    <source>
        <dbReference type="SAM" id="Phobius"/>
    </source>
</evidence>
<proteinExistence type="predicted"/>
<evidence type="ECO:0000313" key="3">
    <source>
        <dbReference type="EMBL" id="KAH3677246.1"/>
    </source>
</evidence>
<name>A0A9P8PS38_9ASCO</name>
<reference evidence="3" key="1">
    <citation type="journal article" date="2021" name="Open Biol.">
        <title>Shared evolutionary footprints suggest mitochondrial oxidative damage underlies multiple complex I losses in fungi.</title>
        <authorList>
            <person name="Schikora-Tamarit M.A."/>
            <person name="Marcet-Houben M."/>
            <person name="Nosek J."/>
            <person name="Gabaldon T."/>
        </authorList>
    </citation>
    <scope>NUCLEOTIDE SEQUENCE</scope>
    <source>
        <strain evidence="3">CBS6341</strain>
    </source>
</reference>
<feature type="compositionally biased region" description="Acidic residues" evidence="1">
    <location>
        <begin position="85"/>
        <end position="137"/>
    </location>
</feature>
<keyword evidence="2" id="KW-0472">Membrane</keyword>
<dbReference type="EMBL" id="JAEUBF010000544">
    <property type="protein sequence ID" value="KAH3677246.1"/>
    <property type="molecule type" value="Genomic_DNA"/>
</dbReference>
<accession>A0A9P8PS38</accession>
<dbReference type="AlphaFoldDB" id="A0A9P8PS38"/>
<protein>
    <submittedName>
        <fullName evidence="3">Uncharacterized protein</fullName>
    </submittedName>
</protein>
<evidence type="ECO:0000256" key="1">
    <source>
        <dbReference type="SAM" id="MobiDB-lite"/>
    </source>
</evidence>